<dbReference type="RefSeq" id="WP_353942564.1">
    <property type="nucleotide sequence ID" value="NZ_CP159534.1"/>
</dbReference>
<gene>
    <name evidence="3" type="ORF">ABII15_13565</name>
</gene>
<feature type="signal peptide" evidence="2">
    <location>
        <begin position="1"/>
        <end position="34"/>
    </location>
</feature>
<sequence length="263" mass="26293">MSSVARARRRAGAAGSLLTAAVVAALVLPATAVADDTPGQGSDEGGKVMSKAPDGVEPTTTLPKKISVDNATGKTRDLVATVHNKGTKDSGKISLAIVGFDGLTVKDVPGCTPIPKNKLAKGSNSGFSCPVSNLAAGKSKSFPVSATFDLSKTGKICLPVQSADGRTTFWQQGPVPFGTTSPSPNAPVTPLLLDTVNKPATPAGDKSGGKGAGKGAGKGELPSTGPADRVLPLGAVGATLMAAGGAGLWWTRRRPSEASSPTR</sequence>
<dbReference type="AlphaFoldDB" id="A0AAU8IQW0"/>
<name>A0AAU8IQW0_9ACTN</name>
<evidence type="ECO:0000313" key="3">
    <source>
        <dbReference type="EMBL" id="XCJ70936.1"/>
    </source>
</evidence>
<feature type="region of interest" description="Disordered" evidence="1">
    <location>
        <begin position="34"/>
        <end position="62"/>
    </location>
</feature>
<reference evidence="3" key="1">
    <citation type="submission" date="2024-06" db="EMBL/GenBank/DDBJ databases">
        <title>Streptomyces sp. strain HUAS MG91 genome sequences.</title>
        <authorList>
            <person name="Mo P."/>
        </authorList>
    </citation>
    <scope>NUCLEOTIDE SEQUENCE</scope>
    <source>
        <strain evidence="3">HUAS MG91</strain>
    </source>
</reference>
<feature type="chain" id="PRO_5043325071" evidence="2">
    <location>
        <begin position="35"/>
        <end position="263"/>
    </location>
</feature>
<feature type="region of interest" description="Disordered" evidence="1">
    <location>
        <begin position="244"/>
        <end position="263"/>
    </location>
</feature>
<dbReference type="NCBIfam" id="TIGR01167">
    <property type="entry name" value="LPXTG_anchor"/>
    <property type="match status" value="1"/>
</dbReference>
<keyword evidence="2" id="KW-0732">Signal</keyword>
<protein>
    <submittedName>
        <fullName evidence="3">LPXTG cell wall anchor domain-containing protein</fullName>
    </submittedName>
</protein>
<feature type="compositionally biased region" description="Gly residues" evidence="1">
    <location>
        <begin position="209"/>
        <end position="218"/>
    </location>
</feature>
<proteinExistence type="predicted"/>
<evidence type="ECO:0000256" key="2">
    <source>
        <dbReference type="SAM" id="SignalP"/>
    </source>
</evidence>
<accession>A0AAU8IQW0</accession>
<feature type="region of interest" description="Disordered" evidence="1">
    <location>
        <begin position="195"/>
        <end position="228"/>
    </location>
</feature>
<dbReference type="EMBL" id="CP159534">
    <property type="protein sequence ID" value="XCJ70936.1"/>
    <property type="molecule type" value="Genomic_DNA"/>
</dbReference>
<dbReference type="KEGG" id="stac:ABII15_13565"/>
<evidence type="ECO:0000256" key="1">
    <source>
        <dbReference type="SAM" id="MobiDB-lite"/>
    </source>
</evidence>
<organism evidence="3">
    <name type="scientific">Streptomyces tabacisoli</name>
    <dbReference type="NCBI Taxonomy" id="3156398"/>
    <lineage>
        <taxon>Bacteria</taxon>
        <taxon>Bacillati</taxon>
        <taxon>Actinomycetota</taxon>
        <taxon>Actinomycetes</taxon>
        <taxon>Kitasatosporales</taxon>
        <taxon>Streptomycetaceae</taxon>
        <taxon>Streptomyces</taxon>
    </lineage>
</organism>